<dbReference type="Proteomes" id="UP000192578">
    <property type="component" value="Unassembled WGS sequence"/>
</dbReference>
<gene>
    <name evidence="2" type="ORF">BV898_14748</name>
</gene>
<evidence type="ECO:0000313" key="3">
    <source>
        <dbReference type="Proteomes" id="UP000192578"/>
    </source>
</evidence>
<sequence length="273" mass="29355">MPGNIFNGLDVHLPNPSTHRDISREHLISIRFNSIHESASGLEGDLNLSSSLTETLLRLLAEQPAAIMMAFKIFIHQRKKRREENERGPPEPGALRAPPVRRPSLPPPHTGPRQGSSKSQPRLGPSNFSAGQSRTPTLLPEVAVRPRSLLEEQVLQTASLMVATTAALSGTTTAALSGATTAALFGPGEQSEQREDSPCDQHHPESKCETAVSRMSLGQSAGQASASSSSTLAPQRYPARLIRARSKTSTVPESQELSLPPAELEKTQSDDDL</sequence>
<dbReference type="AlphaFoldDB" id="A0A9X6RJL0"/>
<feature type="compositionally biased region" description="Low complexity" evidence="1">
    <location>
        <begin position="216"/>
        <end position="233"/>
    </location>
</feature>
<feature type="compositionally biased region" description="Basic and acidic residues" evidence="1">
    <location>
        <begin position="191"/>
        <end position="208"/>
    </location>
</feature>
<protein>
    <submittedName>
        <fullName evidence="2">Uncharacterized protein</fullName>
    </submittedName>
</protein>
<keyword evidence="3" id="KW-1185">Reference proteome</keyword>
<comment type="caution">
    <text evidence="2">The sequence shown here is derived from an EMBL/GenBank/DDBJ whole genome shotgun (WGS) entry which is preliminary data.</text>
</comment>
<feature type="compositionally biased region" description="Pro residues" evidence="1">
    <location>
        <begin position="100"/>
        <end position="110"/>
    </location>
</feature>
<proteinExistence type="predicted"/>
<evidence type="ECO:0000256" key="1">
    <source>
        <dbReference type="SAM" id="MobiDB-lite"/>
    </source>
</evidence>
<organism evidence="2 3">
    <name type="scientific">Hypsibius exemplaris</name>
    <name type="common">Freshwater tardigrade</name>
    <dbReference type="NCBI Taxonomy" id="2072580"/>
    <lineage>
        <taxon>Eukaryota</taxon>
        <taxon>Metazoa</taxon>
        <taxon>Ecdysozoa</taxon>
        <taxon>Tardigrada</taxon>
        <taxon>Eutardigrada</taxon>
        <taxon>Parachela</taxon>
        <taxon>Hypsibioidea</taxon>
        <taxon>Hypsibiidae</taxon>
        <taxon>Hypsibius</taxon>
    </lineage>
</organism>
<feature type="compositionally biased region" description="Basic and acidic residues" evidence="1">
    <location>
        <begin position="263"/>
        <end position="273"/>
    </location>
</feature>
<feature type="compositionally biased region" description="Polar residues" evidence="1">
    <location>
        <begin position="247"/>
        <end position="257"/>
    </location>
</feature>
<evidence type="ECO:0000313" key="2">
    <source>
        <dbReference type="EMBL" id="OWA50223.1"/>
    </source>
</evidence>
<name>A0A9X6RJL0_HYPEX</name>
<feature type="region of interest" description="Disordered" evidence="1">
    <location>
        <begin position="186"/>
        <end position="273"/>
    </location>
</feature>
<dbReference type="EMBL" id="MTYJ01000185">
    <property type="protein sequence ID" value="OWA50223.1"/>
    <property type="molecule type" value="Genomic_DNA"/>
</dbReference>
<reference evidence="3" key="1">
    <citation type="submission" date="2017-01" db="EMBL/GenBank/DDBJ databases">
        <title>Comparative genomics of anhydrobiosis in the tardigrade Hypsibius dujardini.</title>
        <authorList>
            <person name="Yoshida Y."/>
            <person name="Koutsovoulos G."/>
            <person name="Laetsch D."/>
            <person name="Stevens L."/>
            <person name="Kumar S."/>
            <person name="Horikawa D."/>
            <person name="Ishino K."/>
            <person name="Komine S."/>
            <person name="Tomita M."/>
            <person name="Blaxter M."/>
            <person name="Arakawa K."/>
        </authorList>
    </citation>
    <scope>NUCLEOTIDE SEQUENCE [LARGE SCALE GENOMIC DNA]</scope>
    <source>
        <strain evidence="3">Z151</strain>
    </source>
</reference>
<accession>A0A9X6RJL0</accession>
<feature type="region of interest" description="Disordered" evidence="1">
    <location>
        <begin position="80"/>
        <end position="139"/>
    </location>
</feature>
<feature type="compositionally biased region" description="Polar residues" evidence="1">
    <location>
        <begin position="113"/>
        <end position="136"/>
    </location>
</feature>